<evidence type="ECO:0000313" key="4">
    <source>
        <dbReference type="Proteomes" id="UP001242995"/>
    </source>
</evidence>
<protein>
    <submittedName>
        <fullName evidence="1">Glycine/serine hydroxymethyltransferase</fullName>
    </submittedName>
</protein>
<evidence type="ECO:0000313" key="1">
    <source>
        <dbReference type="EMBL" id="MDP9907705.1"/>
    </source>
</evidence>
<sequence>MPTISDPLVPNGAPLPKGERIWCGHCGTAEYVILDSIEPLKPPSAEFVDVAYTCVECDMFYAHAATFQDVAAILNQRGTVSGVLQFGGEYIHCGEPMKISGTGFHSVYAPVSTEDPAVDLLDVYLATKVLQCRCGFRMELPS</sequence>
<dbReference type="EMBL" id="JAUSTF010000019">
    <property type="protein sequence ID" value="MDQ0183045.1"/>
    <property type="molecule type" value="Genomic_DNA"/>
</dbReference>
<dbReference type="AlphaFoldDB" id="A0AAW8DN00"/>
<dbReference type="EMBL" id="JAUSRG010000025">
    <property type="protein sequence ID" value="MDP9907705.1"/>
    <property type="molecule type" value="Genomic_DNA"/>
</dbReference>
<gene>
    <name evidence="1" type="ORF">J2S90_004700</name>
    <name evidence="2" type="ORF">J2S93_004504</name>
</gene>
<name>A0AAW8DN00_9MICC</name>
<proteinExistence type="predicted"/>
<organism evidence="1 4">
    <name type="scientific">Arthrobacter bambusae</name>
    <dbReference type="NCBI Taxonomy" id="1338426"/>
    <lineage>
        <taxon>Bacteria</taxon>
        <taxon>Bacillati</taxon>
        <taxon>Actinomycetota</taxon>
        <taxon>Actinomycetes</taxon>
        <taxon>Micrococcales</taxon>
        <taxon>Micrococcaceae</taxon>
        <taxon>Arthrobacter</taxon>
    </lineage>
</organism>
<comment type="caution">
    <text evidence="1">The sequence shown here is derived from an EMBL/GenBank/DDBJ whole genome shotgun (WGS) entry which is preliminary data.</text>
</comment>
<accession>A0AAW8DN00</accession>
<dbReference type="Proteomes" id="UP001242995">
    <property type="component" value="Unassembled WGS sequence"/>
</dbReference>
<dbReference type="RefSeq" id="WP_059388402.1">
    <property type="nucleotide sequence ID" value="NZ_JAUSRG010000025.1"/>
</dbReference>
<keyword evidence="3" id="KW-1185">Reference proteome</keyword>
<reference evidence="1 3" key="1">
    <citation type="submission" date="2023-07" db="EMBL/GenBank/DDBJ databases">
        <title>Sorghum-associated microbial communities from plants grown in Nebraska, USA.</title>
        <authorList>
            <person name="Schachtman D."/>
        </authorList>
    </citation>
    <scope>NUCLEOTIDE SEQUENCE</scope>
    <source>
        <strain evidence="1">DS1006</strain>
        <strain evidence="2 3">DS1016</strain>
    </source>
</reference>
<dbReference type="Proteomes" id="UP001230951">
    <property type="component" value="Unassembled WGS sequence"/>
</dbReference>
<evidence type="ECO:0000313" key="2">
    <source>
        <dbReference type="EMBL" id="MDQ0183045.1"/>
    </source>
</evidence>
<evidence type="ECO:0000313" key="3">
    <source>
        <dbReference type="Proteomes" id="UP001230951"/>
    </source>
</evidence>